<evidence type="ECO:0000313" key="2">
    <source>
        <dbReference type="Proteomes" id="UP000037069"/>
    </source>
</evidence>
<evidence type="ECO:0000313" key="1">
    <source>
        <dbReference type="EMBL" id="KNC27909.1"/>
    </source>
</evidence>
<protein>
    <submittedName>
        <fullName evidence="1">Uncharacterized protein</fullName>
    </submittedName>
</protein>
<dbReference type="EMBL" id="JRES01000835">
    <property type="protein sequence ID" value="KNC27909.1"/>
    <property type="molecule type" value="Genomic_DNA"/>
</dbReference>
<gene>
    <name evidence="1" type="ORF">FF38_06132</name>
</gene>
<accession>A0A0L0C944</accession>
<reference evidence="1 2" key="1">
    <citation type="journal article" date="2015" name="Nat. Commun.">
        <title>Lucilia cuprina genome unlocks parasitic fly biology to underpin future interventions.</title>
        <authorList>
            <person name="Anstead C.A."/>
            <person name="Korhonen P.K."/>
            <person name="Young N.D."/>
            <person name="Hall R.S."/>
            <person name="Jex A.R."/>
            <person name="Murali S.C."/>
            <person name="Hughes D.S."/>
            <person name="Lee S.F."/>
            <person name="Perry T."/>
            <person name="Stroehlein A.J."/>
            <person name="Ansell B.R."/>
            <person name="Breugelmans B."/>
            <person name="Hofmann A."/>
            <person name="Qu J."/>
            <person name="Dugan S."/>
            <person name="Lee S.L."/>
            <person name="Chao H."/>
            <person name="Dinh H."/>
            <person name="Han Y."/>
            <person name="Doddapaneni H.V."/>
            <person name="Worley K.C."/>
            <person name="Muzny D.M."/>
            <person name="Ioannidis P."/>
            <person name="Waterhouse R.M."/>
            <person name="Zdobnov E.M."/>
            <person name="James P.J."/>
            <person name="Bagnall N.H."/>
            <person name="Kotze A.C."/>
            <person name="Gibbs R.A."/>
            <person name="Richards S."/>
            <person name="Batterham P."/>
            <person name="Gasser R.B."/>
        </authorList>
    </citation>
    <scope>NUCLEOTIDE SEQUENCE [LARGE SCALE GENOMIC DNA]</scope>
    <source>
        <strain evidence="1 2">LS</strain>
        <tissue evidence="1">Full body</tissue>
    </source>
</reference>
<sequence length="180" mass="19422">MRVRSFELNGVNGDWCKIVGEPVLVNDNGEVLLIFMGLKCVLGVLATFAIWADSEGASTSLKSDCRCVVVSCLGESFILAKRNNSMGSIIFDRFTVKLLDVVSFVFPVLESTRANLGIPPPSGATSLMDGVETNFISKLLSKVRLMVSCILGCSVSTNSDAMSLKTSFLAHIFHKFASET</sequence>
<dbReference type="AlphaFoldDB" id="A0A0L0C944"/>
<dbReference type="Proteomes" id="UP000037069">
    <property type="component" value="Unassembled WGS sequence"/>
</dbReference>
<organism evidence="1 2">
    <name type="scientific">Lucilia cuprina</name>
    <name type="common">Green bottle fly</name>
    <name type="synonym">Australian sheep blowfly</name>
    <dbReference type="NCBI Taxonomy" id="7375"/>
    <lineage>
        <taxon>Eukaryota</taxon>
        <taxon>Metazoa</taxon>
        <taxon>Ecdysozoa</taxon>
        <taxon>Arthropoda</taxon>
        <taxon>Hexapoda</taxon>
        <taxon>Insecta</taxon>
        <taxon>Pterygota</taxon>
        <taxon>Neoptera</taxon>
        <taxon>Endopterygota</taxon>
        <taxon>Diptera</taxon>
        <taxon>Brachycera</taxon>
        <taxon>Muscomorpha</taxon>
        <taxon>Oestroidea</taxon>
        <taxon>Calliphoridae</taxon>
        <taxon>Luciliinae</taxon>
        <taxon>Lucilia</taxon>
    </lineage>
</organism>
<keyword evidence="2" id="KW-1185">Reference proteome</keyword>
<proteinExistence type="predicted"/>
<name>A0A0L0C944_LUCCU</name>
<comment type="caution">
    <text evidence="1">The sequence shown here is derived from an EMBL/GenBank/DDBJ whole genome shotgun (WGS) entry which is preliminary data.</text>
</comment>